<dbReference type="OrthoDB" id="2021147at2759"/>
<evidence type="ECO:0000313" key="3">
    <source>
        <dbReference type="Proteomes" id="UP000655225"/>
    </source>
</evidence>
<protein>
    <submittedName>
        <fullName evidence="2">Uncharacterized protein</fullName>
    </submittedName>
</protein>
<sequence length="1019" mass="112800">MAQFLGSHGVSIKLESGIEDGVCVDHIPLEEQTRMVLATVASKLSSSTDLESDGIERESERIRMPPIDIVVKKEDTHCHFQDSLFCHSACFSGEGKDGCHSKDEAFSQEQSYADRVLERSTSEVPNSGIAVDTGTVPMSLQNASGCQYKDLPGDCSNQRTLANDYICSNQIASPEVEGDIVGLKNIDANVDHRPQHLPLPTFPVQVKVECSDDGLMNKRGSGINVSARADVQAIKVKSEIYDEFGNDEPDHILQKDQRMTLLSRFVKAVKKFHHKCSFDYVPNNTFIVFFSKGSSEGGPAYLIKEIVEEQKDHSVDEGSSMDKSHCHCTAERNASDPCRTSRSDSSSGAVAGSSCTTPRCSPMATNFQESVLPKSSSFQGIHENDSRSANQKTSSEFEVLCGGQDIVSVNPSNMLGSAFSTFLVKVKVEGLENGIHSRCKNALGSFSNDMLAVKSGLEIPVESSRDEVDHMPLRERIKLLISRKVSNLNISRNMKCLRKTVCSDMESVPNVSDNVKPRDINHQRKRKKTSLNSVETVLEDDGPGLMQANSGWGSAYRIKDKEQHGAGIIKGVSHSSDKGSSTARSHCHSLPGRNCSDACRTSLFDSSNGDIAGSSCSTPRSSLMASNIQDSVLPKYCSFQGIHENDCTSAAQKTSSEFEEPCGGQDIMAVNPNNMLGSAFSTFLVKVKSETLENGLQSPCKNALGSFSNDILAVKRELETPVESHRDELDHMPLRERIKLLISRKVSNLNISRNLKCLRKTVPSAMECDPNFSDNGNPRGIKRRRKRNKTATDSVETALEEDAPGLLQVLIDKGITVDEIKLYGDMENDDALDISSIEDGFAELEAVISKTRYLQFRKWPVEWGWCRELQSFIFVFERHNRIVLERPEYGYATYFFELVDSLPVDWQIKRLVIAMKLTSCSRVTLIENKELMVGEDLTEGEAQVLEEYGWTPNTGLGSMLNYCDRVVHDKKNESDVSEWRSKIGKMLMNGYNGGNIILSNLPKKVIEYNAQIPQMKLEL</sequence>
<feature type="compositionally biased region" description="Basic residues" evidence="1">
    <location>
        <begin position="780"/>
        <end position="789"/>
    </location>
</feature>
<dbReference type="PANTHER" id="PTHR47871">
    <property type="entry name" value="NAC DOMAIN-CONTAINING PROTEIN 8"/>
    <property type="match status" value="1"/>
</dbReference>
<feature type="compositionally biased region" description="Basic and acidic residues" evidence="1">
    <location>
        <begin position="331"/>
        <end position="342"/>
    </location>
</feature>
<dbReference type="EMBL" id="JABCRI010000010">
    <property type="protein sequence ID" value="KAF8398965.1"/>
    <property type="molecule type" value="Genomic_DNA"/>
</dbReference>
<evidence type="ECO:0000256" key="1">
    <source>
        <dbReference type="SAM" id="MobiDB-lite"/>
    </source>
</evidence>
<keyword evidence="3" id="KW-1185">Reference proteome</keyword>
<organism evidence="2 3">
    <name type="scientific">Tetracentron sinense</name>
    <name type="common">Spur-leaf</name>
    <dbReference type="NCBI Taxonomy" id="13715"/>
    <lineage>
        <taxon>Eukaryota</taxon>
        <taxon>Viridiplantae</taxon>
        <taxon>Streptophyta</taxon>
        <taxon>Embryophyta</taxon>
        <taxon>Tracheophyta</taxon>
        <taxon>Spermatophyta</taxon>
        <taxon>Magnoliopsida</taxon>
        <taxon>Trochodendrales</taxon>
        <taxon>Trochodendraceae</taxon>
        <taxon>Tetracentron</taxon>
    </lineage>
</organism>
<feature type="region of interest" description="Disordered" evidence="1">
    <location>
        <begin position="769"/>
        <end position="793"/>
    </location>
</feature>
<dbReference type="AlphaFoldDB" id="A0A834Z3L0"/>
<reference evidence="2 3" key="1">
    <citation type="submission" date="2020-04" db="EMBL/GenBank/DDBJ databases">
        <title>Plant Genome Project.</title>
        <authorList>
            <person name="Zhang R.-G."/>
        </authorList>
    </citation>
    <scope>NUCLEOTIDE SEQUENCE [LARGE SCALE GENOMIC DNA]</scope>
    <source>
        <strain evidence="2">YNK0</strain>
        <tissue evidence="2">Leaf</tissue>
    </source>
</reference>
<feature type="region of interest" description="Disordered" evidence="1">
    <location>
        <begin position="331"/>
        <end position="357"/>
    </location>
</feature>
<accession>A0A834Z3L0</accession>
<proteinExistence type="predicted"/>
<feature type="region of interest" description="Disordered" evidence="1">
    <location>
        <begin position="570"/>
        <end position="589"/>
    </location>
</feature>
<feature type="region of interest" description="Disordered" evidence="1">
    <location>
        <begin position="512"/>
        <end position="531"/>
    </location>
</feature>
<comment type="caution">
    <text evidence="2">The sequence shown here is derived from an EMBL/GenBank/DDBJ whole genome shotgun (WGS) entry which is preliminary data.</text>
</comment>
<gene>
    <name evidence="2" type="ORF">HHK36_014830</name>
</gene>
<evidence type="ECO:0000313" key="2">
    <source>
        <dbReference type="EMBL" id="KAF8398965.1"/>
    </source>
</evidence>
<feature type="compositionally biased region" description="Low complexity" evidence="1">
    <location>
        <begin position="343"/>
        <end position="356"/>
    </location>
</feature>
<dbReference type="Proteomes" id="UP000655225">
    <property type="component" value="Unassembled WGS sequence"/>
</dbReference>
<name>A0A834Z3L0_TETSI</name>
<dbReference type="PANTHER" id="PTHR47871:SF2">
    <property type="entry name" value="OS03G0221300 PROTEIN"/>
    <property type="match status" value="1"/>
</dbReference>